<dbReference type="Proteomes" id="UP001054902">
    <property type="component" value="Unassembled WGS sequence"/>
</dbReference>
<dbReference type="EMBL" id="BLLK01000047">
    <property type="protein sequence ID" value="GFH54128.1"/>
    <property type="molecule type" value="Genomic_DNA"/>
</dbReference>
<proteinExistence type="predicted"/>
<keyword evidence="2" id="KW-1185">Reference proteome</keyword>
<evidence type="ECO:0000313" key="2">
    <source>
        <dbReference type="Proteomes" id="UP001054902"/>
    </source>
</evidence>
<reference evidence="1 2" key="1">
    <citation type="journal article" date="2021" name="Sci. Rep.">
        <title>The genome of the diatom Chaetoceros tenuissimus carries an ancient integrated fragment of an extant virus.</title>
        <authorList>
            <person name="Hongo Y."/>
            <person name="Kimura K."/>
            <person name="Takaki Y."/>
            <person name="Yoshida Y."/>
            <person name="Baba S."/>
            <person name="Kobayashi G."/>
            <person name="Nagasaki K."/>
            <person name="Hano T."/>
            <person name="Tomaru Y."/>
        </authorList>
    </citation>
    <scope>NUCLEOTIDE SEQUENCE [LARGE SCALE GENOMIC DNA]</scope>
    <source>
        <strain evidence="1 2">NIES-3715</strain>
    </source>
</reference>
<accession>A0AAD3CXR6</accession>
<name>A0AAD3CXR6_9STRA</name>
<sequence>MVCSFAPDDEYRRVVNVFVCRRHGNDQNTTDNLDYASVVNHIHEVNDEYFKEANPLVTHVRMEQLKSQFEHEMKTNMLGEDDDCNLNSFVLSLEGCYRVLFTEAEKEHLTFEYFMEDYEAYCKENEYEQRRKNGMTFDEAVRFLKAMQ</sequence>
<gene>
    <name evidence="1" type="ORF">CTEN210_10605</name>
</gene>
<comment type="caution">
    <text evidence="1">The sequence shown here is derived from an EMBL/GenBank/DDBJ whole genome shotgun (WGS) entry which is preliminary data.</text>
</comment>
<organism evidence="1 2">
    <name type="scientific">Chaetoceros tenuissimus</name>
    <dbReference type="NCBI Taxonomy" id="426638"/>
    <lineage>
        <taxon>Eukaryota</taxon>
        <taxon>Sar</taxon>
        <taxon>Stramenopiles</taxon>
        <taxon>Ochrophyta</taxon>
        <taxon>Bacillariophyta</taxon>
        <taxon>Coscinodiscophyceae</taxon>
        <taxon>Chaetocerotophycidae</taxon>
        <taxon>Chaetocerotales</taxon>
        <taxon>Chaetocerotaceae</taxon>
        <taxon>Chaetoceros</taxon>
    </lineage>
</organism>
<protein>
    <submittedName>
        <fullName evidence="1">Uncharacterized protein</fullName>
    </submittedName>
</protein>
<dbReference type="AlphaFoldDB" id="A0AAD3CXR6"/>
<evidence type="ECO:0000313" key="1">
    <source>
        <dbReference type="EMBL" id="GFH54128.1"/>
    </source>
</evidence>